<dbReference type="HOGENOM" id="CLU_097806_6_1_6"/>
<dbReference type="InterPro" id="IPR051011">
    <property type="entry name" value="Metal_resp_trans_reg"/>
</dbReference>
<evidence type="ECO:0000259" key="4">
    <source>
        <dbReference type="PROSITE" id="PS50987"/>
    </source>
</evidence>
<dbReference type="SMART" id="SM00418">
    <property type="entry name" value="HTH_ARSR"/>
    <property type="match status" value="1"/>
</dbReference>
<dbReference type="STRING" id="349124.Hhal_1421"/>
<gene>
    <name evidence="5" type="ordered locus">Hhal_1421</name>
</gene>
<evidence type="ECO:0000256" key="3">
    <source>
        <dbReference type="ARBA" id="ARBA00023163"/>
    </source>
</evidence>
<name>A1WWX6_HALHL</name>
<accession>A1WWX6</accession>
<dbReference type="EMBL" id="CP000544">
    <property type="protein sequence ID" value="ABM62188.1"/>
    <property type="molecule type" value="Genomic_DNA"/>
</dbReference>
<dbReference type="SUPFAM" id="SSF46785">
    <property type="entry name" value="Winged helix' DNA-binding domain"/>
    <property type="match status" value="1"/>
</dbReference>
<reference evidence="5 6" key="2">
    <citation type="journal article" date="2013" name="Stand. Genomic Sci.">
        <title>Complete genome sequence of Halorhodospira halophila SL1.</title>
        <authorList>
            <person name="Challacombe J.F."/>
            <person name="Majid S."/>
            <person name="Deole R."/>
            <person name="Brettin T.S."/>
            <person name="Bruce D."/>
            <person name="Delano S.F."/>
            <person name="Detter J.C."/>
            <person name="Gleasner C.D."/>
            <person name="Han C.S."/>
            <person name="Misra M."/>
            <person name="Reitenga K.G."/>
            <person name="Mikhailova N."/>
            <person name="Woyke T."/>
            <person name="Pitluck S."/>
            <person name="Nolan M."/>
            <person name="Land M.L."/>
            <person name="Saunders E."/>
            <person name="Tapia R."/>
            <person name="Lapidus A."/>
            <person name="Ivanova N."/>
            <person name="Hoff W.D."/>
        </authorList>
    </citation>
    <scope>NUCLEOTIDE SEQUENCE [LARGE SCALE GENOMIC DNA]</scope>
    <source>
        <strain evidence="6">DSM 244 / SL1</strain>
    </source>
</reference>
<dbReference type="KEGG" id="hha:Hhal_1421"/>
<dbReference type="InterPro" id="IPR011991">
    <property type="entry name" value="ArsR-like_HTH"/>
</dbReference>
<dbReference type="InterPro" id="IPR036388">
    <property type="entry name" value="WH-like_DNA-bd_sf"/>
</dbReference>
<reference evidence="6" key="1">
    <citation type="submission" date="2006-12" db="EMBL/GenBank/DDBJ databases">
        <title>Complete sequence of Halorhodospira halophila SL1.</title>
        <authorList>
            <consortium name="US DOE Joint Genome Institute"/>
            <person name="Copeland A."/>
            <person name="Lucas S."/>
            <person name="Lapidus A."/>
            <person name="Barry K."/>
            <person name="Detter J.C."/>
            <person name="Glavina del Rio T."/>
            <person name="Hammon N."/>
            <person name="Israni S."/>
            <person name="Dalin E."/>
            <person name="Tice H."/>
            <person name="Pitluck S."/>
            <person name="Saunders E."/>
            <person name="Brettin T."/>
            <person name="Bruce D."/>
            <person name="Han C."/>
            <person name="Tapia R."/>
            <person name="Schmutz J."/>
            <person name="Larimer F."/>
            <person name="Land M."/>
            <person name="Hauser L."/>
            <person name="Kyrpides N."/>
            <person name="Mikhailova N."/>
            <person name="Hoff W."/>
            <person name="Richardson P."/>
        </authorList>
    </citation>
    <scope>NUCLEOTIDE SEQUENCE [LARGE SCALE GENOMIC DNA]</scope>
    <source>
        <strain evidence="6">DSM 244 / SL1</strain>
    </source>
</reference>
<dbReference type="PRINTS" id="PR00778">
    <property type="entry name" value="HTHARSR"/>
</dbReference>
<evidence type="ECO:0000256" key="1">
    <source>
        <dbReference type="ARBA" id="ARBA00023015"/>
    </source>
</evidence>
<dbReference type="InterPro" id="IPR001845">
    <property type="entry name" value="HTH_ArsR_DNA-bd_dom"/>
</dbReference>
<dbReference type="eggNOG" id="COG0640">
    <property type="taxonomic scope" value="Bacteria"/>
</dbReference>
<evidence type="ECO:0000313" key="5">
    <source>
        <dbReference type="EMBL" id="ABM62188.1"/>
    </source>
</evidence>
<dbReference type="Proteomes" id="UP000000647">
    <property type="component" value="Chromosome"/>
</dbReference>
<dbReference type="NCBIfam" id="NF033788">
    <property type="entry name" value="HTH_metalloreg"/>
    <property type="match status" value="1"/>
</dbReference>
<keyword evidence="2" id="KW-0238">DNA-binding</keyword>
<dbReference type="Pfam" id="PF01022">
    <property type="entry name" value="HTH_5"/>
    <property type="match status" value="1"/>
</dbReference>
<protein>
    <submittedName>
        <fullName evidence="5">Transcriptional regulator, ArsR family</fullName>
    </submittedName>
</protein>
<dbReference type="Gene3D" id="1.10.10.10">
    <property type="entry name" value="Winged helix-like DNA-binding domain superfamily/Winged helix DNA-binding domain"/>
    <property type="match status" value="1"/>
</dbReference>
<dbReference type="CDD" id="cd00090">
    <property type="entry name" value="HTH_ARSR"/>
    <property type="match status" value="1"/>
</dbReference>
<feature type="domain" description="HTH arsR-type" evidence="4">
    <location>
        <begin position="8"/>
        <end position="102"/>
    </location>
</feature>
<dbReference type="GO" id="GO:0003677">
    <property type="term" value="F:DNA binding"/>
    <property type="evidence" value="ECO:0007669"/>
    <property type="project" value="UniProtKB-KW"/>
</dbReference>
<keyword evidence="3" id="KW-0804">Transcription</keyword>
<sequence length="113" mass="12016">MGMGESQPDAETLAFIAAQFRALGEPLRLQLLHALRDGEKSVGELVELTGSSQPNISRHLSVLRQHGLVRRRSCGTLAYFAIAAPHVFDLCDAVCGVQGGGQPASAPRQPDVP</sequence>
<dbReference type="PANTHER" id="PTHR43132">
    <property type="entry name" value="ARSENICAL RESISTANCE OPERON REPRESSOR ARSR-RELATED"/>
    <property type="match status" value="1"/>
</dbReference>
<dbReference type="InterPro" id="IPR036390">
    <property type="entry name" value="WH_DNA-bd_sf"/>
</dbReference>
<dbReference type="AlphaFoldDB" id="A1WWX6"/>
<keyword evidence="6" id="KW-1185">Reference proteome</keyword>
<dbReference type="GO" id="GO:0003700">
    <property type="term" value="F:DNA-binding transcription factor activity"/>
    <property type="evidence" value="ECO:0007669"/>
    <property type="project" value="InterPro"/>
</dbReference>
<evidence type="ECO:0000256" key="2">
    <source>
        <dbReference type="ARBA" id="ARBA00023125"/>
    </source>
</evidence>
<dbReference type="PROSITE" id="PS50987">
    <property type="entry name" value="HTH_ARSR_2"/>
    <property type="match status" value="1"/>
</dbReference>
<proteinExistence type="predicted"/>
<organism evidence="5 6">
    <name type="scientific">Halorhodospira halophila (strain DSM 244 / SL1)</name>
    <name type="common">Ectothiorhodospira halophila (strain DSM 244 / SL1)</name>
    <dbReference type="NCBI Taxonomy" id="349124"/>
    <lineage>
        <taxon>Bacteria</taxon>
        <taxon>Pseudomonadati</taxon>
        <taxon>Pseudomonadota</taxon>
        <taxon>Gammaproteobacteria</taxon>
        <taxon>Chromatiales</taxon>
        <taxon>Ectothiorhodospiraceae</taxon>
        <taxon>Halorhodospira</taxon>
    </lineage>
</organism>
<evidence type="ECO:0000313" key="6">
    <source>
        <dbReference type="Proteomes" id="UP000000647"/>
    </source>
</evidence>
<keyword evidence="1" id="KW-0805">Transcription regulation</keyword>
<dbReference type="PANTHER" id="PTHR43132:SF9">
    <property type="entry name" value="ARSR FAMILY TRANSCRIPTIONAL REGULATORY PROTEIN"/>
    <property type="match status" value="1"/>
</dbReference>